<protein>
    <submittedName>
        <fullName evidence="1">Uncharacterized protein</fullName>
    </submittedName>
</protein>
<sequence length="202" mass="22496">MSERARELAKGPAPSDINHHPDVATFAILGFMEQAHATVLKLSEEYLGACFWNSLAYSFLGKLNDDRELWKIKCVELKRKFDLSRGSAESSQTQELELELKSKEAQAESLRTQITGVADQTEVLELEFQKLNSKIIGMESGKAALHPALEEKESQLLTSSQLIEKHAAIVQDKDTEIAKLGVDLKEARRGECHRVGSQASPY</sequence>
<dbReference type="Proteomes" id="UP000595140">
    <property type="component" value="Unassembled WGS sequence"/>
</dbReference>
<accession>A0A484K9M4</accession>
<reference evidence="1 2" key="1">
    <citation type="submission" date="2018-04" db="EMBL/GenBank/DDBJ databases">
        <authorList>
            <person name="Vogel A."/>
        </authorList>
    </citation>
    <scope>NUCLEOTIDE SEQUENCE [LARGE SCALE GENOMIC DNA]</scope>
</reference>
<name>A0A484K9M4_9ASTE</name>
<evidence type="ECO:0000313" key="1">
    <source>
        <dbReference type="EMBL" id="VFQ61215.1"/>
    </source>
</evidence>
<organism evidence="1 2">
    <name type="scientific">Cuscuta campestris</name>
    <dbReference type="NCBI Taxonomy" id="132261"/>
    <lineage>
        <taxon>Eukaryota</taxon>
        <taxon>Viridiplantae</taxon>
        <taxon>Streptophyta</taxon>
        <taxon>Embryophyta</taxon>
        <taxon>Tracheophyta</taxon>
        <taxon>Spermatophyta</taxon>
        <taxon>Magnoliopsida</taxon>
        <taxon>eudicotyledons</taxon>
        <taxon>Gunneridae</taxon>
        <taxon>Pentapetalae</taxon>
        <taxon>asterids</taxon>
        <taxon>lamiids</taxon>
        <taxon>Solanales</taxon>
        <taxon>Convolvulaceae</taxon>
        <taxon>Cuscuteae</taxon>
        <taxon>Cuscuta</taxon>
        <taxon>Cuscuta subgen. Grammica</taxon>
        <taxon>Cuscuta sect. Cleistogrammica</taxon>
    </lineage>
</organism>
<evidence type="ECO:0000313" key="2">
    <source>
        <dbReference type="Proteomes" id="UP000595140"/>
    </source>
</evidence>
<gene>
    <name evidence="1" type="ORF">CCAM_LOCUS2991</name>
</gene>
<dbReference type="AlphaFoldDB" id="A0A484K9M4"/>
<keyword evidence="2" id="KW-1185">Reference proteome</keyword>
<dbReference type="EMBL" id="OOIL02000148">
    <property type="protein sequence ID" value="VFQ61215.1"/>
    <property type="molecule type" value="Genomic_DNA"/>
</dbReference>
<proteinExistence type="predicted"/>